<evidence type="ECO:0000313" key="2">
    <source>
        <dbReference type="Proteomes" id="UP001305647"/>
    </source>
</evidence>
<reference evidence="1" key="1">
    <citation type="journal article" date="2023" name="Mol. Phylogenet. Evol.">
        <title>Genome-scale phylogeny and comparative genomics of the fungal order Sordariales.</title>
        <authorList>
            <person name="Hensen N."/>
            <person name="Bonometti L."/>
            <person name="Westerberg I."/>
            <person name="Brannstrom I.O."/>
            <person name="Guillou S."/>
            <person name="Cros-Aarteil S."/>
            <person name="Calhoun S."/>
            <person name="Haridas S."/>
            <person name="Kuo A."/>
            <person name="Mondo S."/>
            <person name="Pangilinan J."/>
            <person name="Riley R."/>
            <person name="LaButti K."/>
            <person name="Andreopoulos B."/>
            <person name="Lipzen A."/>
            <person name="Chen C."/>
            <person name="Yan M."/>
            <person name="Daum C."/>
            <person name="Ng V."/>
            <person name="Clum A."/>
            <person name="Steindorff A."/>
            <person name="Ohm R.A."/>
            <person name="Martin F."/>
            <person name="Silar P."/>
            <person name="Natvig D.O."/>
            <person name="Lalanne C."/>
            <person name="Gautier V."/>
            <person name="Ament-Velasquez S.L."/>
            <person name="Kruys A."/>
            <person name="Hutchinson M.I."/>
            <person name="Powell A.J."/>
            <person name="Barry K."/>
            <person name="Miller A.N."/>
            <person name="Grigoriev I.V."/>
            <person name="Debuchy R."/>
            <person name="Gladieux P."/>
            <person name="Hiltunen Thoren M."/>
            <person name="Johannesson H."/>
        </authorList>
    </citation>
    <scope>NUCLEOTIDE SEQUENCE</scope>
    <source>
        <strain evidence="1">CBS 757.83</strain>
    </source>
</reference>
<evidence type="ECO:0000313" key="1">
    <source>
        <dbReference type="EMBL" id="KAK4096491.1"/>
    </source>
</evidence>
<sequence length="172" mass="19555">MPDGLSDDLGSLEEIVELCGLFLTLREQTVYFIYQSAKNFLLGKALDKASNKLARRLSTVFSLLGQKMCIISSFRGHLMRYNYTALRRDMYSLGALGFSIDSIRVLDPDPLVVVRYLCVYWVDHLCATRFLARIQNGTIFYKMTWLSTHSSRQSTFVGSKLSVCVLTSKPQM</sequence>
<dbReference type="EMBL" id="MU863712">
    <property type="protein sequence ID" value="KAK4096491.1"/>
    <property type="molecule type" value="Genomic_DNA"/>
</dbReference>
<dbReference type="Proteomes" id="UP001305647">
    <property type="component" value="Unassembled WGS sequence"/>
</dbReference>
<comment type="caution">
    <text evidence="1">The sequence shown here is derived from an EMBL/GenBank/DDBJ whole genome shotgun (WGS) entry which is preliminary data.</text>
</comment>
<dbReference type="AlphaFoldDB" id="A0AAN6SXC6"/>
<keyword evidence="2" id="KW-1185">Reference proteome</keyword>
<accession>A0AAN6SXC6</accession>
<dbReference type="PROSITE" id="PS50096">
    <property type="entry name" value="IQ"/>
    <property type="match status" value="1"/>
</dbReference>
<protein>
    <submittedName>
        <fullName evidence="1">Uncharacterized protein</fullName>
    </submittedName>
</protein>
<organism evidence="1 2">
    <name type="scientific">Parathielavia hyrcaniae</name>
    <dbReference type="NCBI Taxonomy" id="113614"/>
    <lineage>
        <taxon>Eukaryota</taxon>
        <taxon>Fungi</taxon>
        <taxon>Dikarya</taxon>
        <taxon>Ascomycota</taxon>
        <taxon>Pezizomycotina</taxon>
        <taxon>Sordariomycetes</taxon>
        <taxon>Sordariomycetidae</taxon>
        <taxon>Sordariales</taxon>
        <taxon>Chaetomiaceae</taxon>
        <taxon>Parathielavia</taxon>
    </lineage>
</organism>
<gene>
    <name evidence="1" type="ORF">N658DRAFT_553741</name>
</gene>
<name>A0AAN6SXC6_9PEZI</name>
<proteinExistence type="predicted"/>
<reference evidence="1" key="2">
    <citation type="submission" date="2023-05" db="EMBL/GenBank/DDBJ databases">
        <authorList>
            <consortium name="Lawrence Berkeley National Laboratory"/>
            <person name="Steindorff A."/>
            <person name="Hensen N."/>
            <person name="Bonometti L."/>
            <person name="Westerberg I."/>
            <person name="Brannstrom I.O."/>
            <person name="Guillou S."/>
            <person name="Cros-Aarteil S."/>
            <person name="Calhoun S."/>
            <person name="Haridas S."/>
            <person name="Kuo A."/>
            <person name="Mondo S."/>
            <person name="Pangilinan J."/>
            <person name="Riley R."/>
            <person name="Labutti K."/>
            <person name="Andreopoulos B."/>
            <person name="Lipzen A."/>
            <person name="Chen C."/>
            <person name="Yanf M."/>
            <person name="Daum C."/>
            <person name="Ng V."/>
            <person name="Clum A."/>
            <person name="Ohm R."/>
            <person name="Martin F."/>
            <person name="Silar P."/>
            <person name="Natvig D."/>
            <person name="Lalanne C."/>
            <person name="Gautier V."/>
            <person name="Ament-Velasquez S.L."/>
            <person name="Kruys A."/>
            <person name="Hutchinson M.I."/>
            <person name="Powell A.J."/>
            <person name="Barry K."/>
            <person name="Miller A.N."/>
            <person name="Grigoriev I.V."/>
            <person name="Debuchy R."/>
            <person name="Gladieux P."/>
            <person name="Thoren M.H."/>
            <person name="Johannesson H."/>
        </authorList>
    </citation>
    <scope>NUCLEOTIDE SEQUENCE</scope>
    <source>
        <strain evidence="1">CBS 757.83</strain>
    </source>
</reference>